<keyword evidence="1" id="KW-0472">Membrane</keyword>
<keyword evidence="1" id="KW-1133">Transmembrane helix</keyword>
<evidence type="ECO:0000256" key="1">
    <source>
        <dbReference type="SAM" id="Phobius"/>
    </source>
</evidence>
<keyword evidence="1" id="KW-0812">Transmembrane</keyword>
<organism evidence="2 3">
    <name type="scientific">Pocillopora damicornis</name>
    <name type="common">Cauliflower coral</name>
    <name type="synonym">Millepora damicornis</name>
    <dbReference type="NCBI Taxonomy" id="46731"/>
    <lineage>
        <taxon>Eukaryota</taxon>
        <taxon>Metazoa</taxon>
        <taxon>Cnidaria</taxon>
        <taxon>Anthozoa</taxon>
        <taxon>Hexacorallia</taxon>
        <taxon>Scleractinia</taxon>
        <taxon>Astrocoeniina</taxon>
        <taxon>Pocilloporidae</taxon>
        <taxon>Pocillopora</taxon>
    </lineage>
</organism>
<keyword evidence="3" id="KW-1185">Reference proteome</keyword>
<evidence type="ECO:0000313" key="2">
    <source>
        <dbReference type="EMBL" id="RMX58466.1"/>
    </source>
</evidence>
<feature type="transmembrane region" description="Helical" evidence="1">
    <location>
        <begin position="15"/>
        <end position="33"/>
    </location>
</feature>
<reference evidence="2 3" key="1">
    <citation type="journal article" date="2018" name="Sci. Rep.">
        <title>Comparative analysis of the Pocillopora damicornis genome highlights role of immune system in coral evolution.</title>
        <authorList>
            <person name="Cunning R."/>
            <person name="Bay R.A."/>
            <person name="Gillette P."/>
            <person name="Baker A.C."/>
            <person name="Traylor-Knowles N."/>
        </authorList>
    </citation>
    <scope>NUCLEOTIDE SEQUENCE [LARGE SCALE GENOMIC DNA]</scope>
    <source>
        <strain evidence="2">RSMAS</strain>
        <tissue evidence="2">Whole animal</tissue>
    </source>
</reference>
<comment type="caution">
    <text evidence="2">The sequence shown here is derived from an EMBL/GenBank/DDBJ whole genome shotgun (WGS) entry which is preliminary data.</text>
</comment>
<protein>
    <submittedName>
        <fullName evidence="2">Uncharacterized protein</fullName>
    </submittedName>
</protein>
<proteinExistence type="predicted"/>
<dbReference type="Proteomes" id="UP000275408">
    <property type="component" value="Unassembled WGS sequence"/>
</dbReference>
<name>A0A3M6UXQ9_POCDA</name>
<gene>
    <name evidence="2" type="ORF">pdam_00020870</name>
</gene>
<accession>A0A3M6UXQ9</accession>
<evidence type="ECO:0000313" key="3">
    <source>
        <dbReference type="Proteomes" id="UP000275408"/>
    </source>
</evidence>
<dbReference type="EMBL" id="RCHS01000511">
    <property type="protein sequence ID" value="RMX58466.1"/>
    <property type="molecule type" value="Genomic_DNA"/>
</dbReference>
<sequence>MFSFVFNFEINLKDALETPALIAILVFVVIFAVKQRHRRRTRLFMDKRLNTSACCSKPIPVENEEKSGNNSPWFGIMTADDTELQEINIFNDEQRRISQEHTLAEHYHDHPKSQEETKKFSVEKLSVLPYYEKKKFSILSKLL</sequence>
<dbReference type="AlphaFoldDB" id="A0A3M6UXQ9"/>